<dbReference type="EnsemblMetazoa" id="CJA31696.1">
    <property type="protein sequence ID" value="CJA31696.1"/>
    <property type="gene ID" value="WBGene00207543"/>
</dbReference>
<evidence type="ECO:0000313" key="1">
    <source>
        <dbReference type="EnsemblMetazoa" id="CJA31696.1"/>
    </source>
</evidence>
<accession>A0A8R1IHV7</accession>
<reference evidence="1" key="2">
    <citation type="submission" date="2022-06" db="UniProtKB">
        <authorList>
            <consortium name="EnsemblMetazoa"/>
        </authorList>
    </citation>
    <scope>IDENTIFICATION</scope>
    <source>
        <strain evidence="1">DF5081</strain>
    </source>
</reference>
<protein>
    <submittedName>
        <fullName evidence="1">Uncharacterized protein</fullName>
    </submittedName>
</protein>
<organism evidence="1 2">
    <name type="scientific">Caenorhabditis japonica</name>
    <dbReference type="NCBI Taxonomy" id="281687"/>
    <lineage>
        <taxon>Eukaryota</taxon>
        <taxon>Metazoa</taxon>
        <taxon>Ecdysozoa</taxon>
        <taxon>Nematoda</taxon>
        <taxon>Chromadorea</taxon>
        <taxon>Rhabditida</taxon>
        <taxon>Rhabditina</taxon>
        <taxon>Rhabditomorpha</taxon>
        <taxon>Rhabditoidea</taxon>
        <taxon>Rhabditidae</taxon>
        <taxon>Peloderinae</taxon>
        <taxon>Caenorhabditis</taxon>
    </lineage>
</organism>
<name>A0A8R1IHV7_CAEJA</name>
<dbReference type="AlphaFoldDB" id="A0A8R1IHV7"/>
<evidence type="ECO:0000313" key="2">
    <source>
        <dbReference type="Proteomes" id="UP000005237"/>
    </source>
</evidence>
<dbReference type="Proteomes" id="UP000005237">
    <property type="component" value="Unassembled WGS sequence"/>
</dbReference>
<keyword evidence="2" id="KW-1185">Reference proteome</keyword>
<proteinExistence type="predicted"/>
<reference evidence="2" key="1">
    <citation type="submission" date="2010-08" db="EMBL/GenBank/DDBJ databases">
        <authorList>
            <consortium name="Caenorhabditis japonica Sequencing Consortium"/>
            <person name="Wilson R.K."/>
        </authorList>
    </citation>
    <scope>NUCLEOTIDE SEQUENCE [LARGE SCALE GENOMIC DNA]</scope>
    <source>
        <strain evidence="2">DF5081</strain>
    </source>
</reference>
<sequence>MELAKKINTSQPEVRAATDYEWERFFYFNETMETFFSEIKDLPSNFSIEKQNLESFGLALSHLDNVHFPNIPFHRIAESLIDLKSTVIGKSREISSVEESFEKLRDLQYAVIRKEKVLSTKLQQADLFYHCYFVGKKEYQSTW</sequence>